<dbReference type="GO" id="GO:0005886">
    <property type="term" value="C:plasma membrane"/>
    <property type="evidence" value="ECO:0007669"/>
    <property type="project" value="UniProtKB-SubCell"/>
</dbReference>
<evidence type="ECO:0000259" key="11">
    <source>
        <dbReference type="Pfam" id="PF08334"/>
    </source>
</evidence>
<protein>
    <recommendedName>
        <fullName evidence="3">Type II secretion system core protein G</fullName>
    </recommendedName>
</protein>
<evidence type="ECO:0000256" key="1">
    <source>
        <dbReference type="ARBA" id="ARBA00004377"/>
    </source>
</evidence>
<evidence type="ECO:0000256" key="7">
    <source>
        <dbReference type="ARBA" id="ARBA00022692"/>
    </source>
</evidence>
<dbReference type="AlphaFoldDB" id="A0A383F0Z3"/>
<dbReference type="InterPro" id="IPR013545">
    <property type="entry name" value="T2SS_protein-GspG_C"/>
</dbReference>
<feature type="transmembrane region" description="Helical" evidence="10">
    <location>
        <begin position="24"/>
        <end position="47"/>
    </location>
</feature>
<keyword evidence="8 10" id="KW-1133">Transmembrane helix</keyword>
<reference evidence="12" key="1">
    <citation type="submission" date="2018-05" db="EMBL/GenBank/DDBJ databases">
        <authorList>
            <person name="Lanie J.A."/>
            <person name="Ng W.-L."/>
            <person name="Kazmierczak K.M."/>
            <person name="Andrzejewski T.M."/>
            <person name="Davidsen T.M."/>
            <person name="Wayne K.J."/>
            <person name="Tettelin H."/>
            <person name="Glass J.I."/>
            <person name="Rusch D."/>
            <person name="Podicherti R."/>
            <person name="Tsui H.-C.T."/>
            <person name="Winkler M.E."/>
        </authorList>
    </citation>
    <scope>NUCLEOTIDE SEQUENCE</scope>
</reference>
<dbReference type="InterPro" id="IPR000983">
    <property type="entry name" value="Bac_GSPG_pilin"/>
</dbReference>
<sequence length="151" mass="16644">MRLACFSGAIAVGSKQFRHQHGFTLIEIMVVVIILGILAAIVAPNVIGRIDDANLTRVQADLRGIENSLKFYRLDNFSYPTTEQGLEALVSKPADPNIRNWKLGGYLDRLPRDPWGNDYQYLYPGQNGEIDVYSFGRDGSPGGEGVDTDIG</sequence>
<evidence type="ECO:0000256" key="3">
    <source>
        <dbReference type="ARBA" id="ARBA00020042"/>
    </source>
</evidence>
<dbReference type="PROSITE" id="PS00409">
    <property type="entry name" value="PROKAR_NTER_METHYL"/>
    <property type="match status" value="1"/>
</dbReference>
<keyword evidence="7 10" id="KW-0812">Transmembrane</keyword>
<dbReference type="InterPro" id="IPR012902">
    <property type="entry name" value="N_methyl_site"/>
</dbReference>
<comment type="subcellular location">
    <subcellularLocation>
        <location evidence="1">Cell inner membrane</location>
        <topology evidence="1">Single-pass membrane protein</topology>
    </subcellularLocation>
</comment>
<keyword evidence="6" id="KW-0997">Cell inner membrane</keyword>
<dbReference type="Gene3D" id="3.30.700.10">
    <property type="entry name" value="Glycoprotein, Type 4 Pilin"/>
    <property type="match status" value="1"/>
</dbReference>
<comment type="similarity">
    <text evidence="2">Belongs to the GSP G family.</text>
</comment>
<accession>A0A383F0Z3</accession>
<keyword evidence="4" id="KW-1003">Cell membrane</keyword>
<dbReference type="EMBL" id="UINC01230621">
    <property type="protein sequence ID" value="SVE62827.1"/>
    <property type="molecule type" value="Genomic_DNA"/>
</dbReference>
<evidence type="ECO:0000256" key="6">
    <source>
        <dbReference type="ARBA" id="ARBA00022519"/>
    </source>
</evidence>
<evidence type="ECO:0000256" key="2">
    <source>
        <dbReference type="ARBA" id="ARBA00009984"/>
    </source>
</evidence>
<dbReference type="Pfam" id="PF07963">
    <property type="entry name" value="N_methyl"/>
    <property type="match status" value="1"/>
</dbReference>
<dbReference type="SUPFAM" id="SSF54523">
    <property type="entry name" value="Pili subunits"/>
    <property type="match status" value="1"/>
</dbReference>
<feature type="domain" description="Type II secretion system protein GspG C-terminal" evidence="11">
    <location>
        <begin position="45"/>
        <end position="151"/>
    </location>
</feature>
<dbReference type="PRINTS" id="PR00813">
    <property type="entry name" value="BCTERIALGSPG"/>
</dbReference>
<evidence type="ECO:0000256" key="4">
    <source>
        <dbReference type="ARBA" id="ARBA00022475"/>
    </source>
</evidence>
<keyword evidence="9 10" id="KW-0472">Membrane</keyword>
<dbReference type="InterPro" id="IPR045584">
    <property type="entry name" value="Pilin-like"/>
</dbReference>
<evidence type="ECO:0000256" key="8">
    <source>
        <dbReference type="ARBA" id="ARBA00022989"/>
    </source>
</evidence>
<dbReference type="NCBIfam" id="TIGR01710">
    <property type="entry name" value="typeII_sec_gspG"/>
    <property type="match status" value="1"/>
</dbReference>
<dbReference type="PANTHER" id="PTHR30093">
    <property type="entry name" value="GENERAL SECRETION PATHWAY PROTEIN G"/>
    <property type="match status" value="1"/>
</dbReference>
<evidence type="ECO:0000313" key="12">
    <source>
        <dbReference type="EMBL" id="SVE62827.1"/>
    </source>
</evidence>
<name>A0A383F0Z3_9ZZZZ</name>
<dbReference type="InterPro" id="IPR010054">
    <property type="entry name" value="Type2_sec_GspG"/>
</dbReference>
<gene>
    <name evidence="12" type="ORF">METZ01_LOCUS515681</name>
</gene>
<feature type="non-terminal residue" evidence="12">
    <location>
        <position position="151"/>
    </location>
</feature>
<evidence type="ECO:0000256" key="10">
    <source>
        <dbReference type="SAM" id="Phobius"/>
    </source>
</evidence>
<evidence type="ECO:0000256" key="5">
    <source>
        <dbReference type="ARBA" id="ARBA00022481"/>
    </source>
</evidence>
<proteinExistence type="inferred from homology"/>
<evidence type="ECO:0000256" key="9">
    <source>
        <dbReference type="ARBA" id="ARBA00023136"/>
    </source>
</evidence>
<dbReference type="NCBIfam" id="TIGR02532">
    <property type="entry name" value="IV_pilin_GFxxxE"/>
    <property type="match status" value="1"/>
</dbReference>
<dbReference type="Pfam" id="PF08334">
    <property type="entry name" value="T2SSG"/>
    <property type="match status" value="1"/>
</dbReference>
<organism evidence="12">
    <name type="scientific">marine metagenome</name>
    <dbReference type="NCBI Taxonomy" id="408172"/>
    <lineage>
        <taxon>unclassified sequences</taxon>
        <taxon>metagenomes</taxon>
        <taxon>ecological metagenomes</taxon>
    </lineage>
</organism>
<dbReference type="GO" id="GO:0015628">
    <property type="term" value="P:protein secretion by the type II secretion system"/>
    <property type="evidence" value="ECO:0007669"/>
    <property type="project" value="InterPro"/>
</dbReference>
<keyword evidence="5" id="KW-0488">Methylation</keyword>
<dbReference type="PANTHER" id="PTHR30093:SF44">
    <property type="entry name" value="TYPE II SECRETION SYSTEM CORE PROTEIN G"/>
    <property type="match status" value="1"/>
</dbReference>
<dbReference type="GO" id="GO:0015627">
    <property type="term" value="C:type II protein secretion system complex"/>
    <property type="evidence" value="ECO:0007669"/>
    <property type="project" value="InterPro"/>
</dbReference>